<dbReference type="KEGG" id="cbae:COR50_12805"/>
<protein>
    <recommendedName>
        <fullName evidence="4 6">dTDP-4-dehydrorhamnose reductase</fullName>
        <ecNumber evidence="3 6">1.1.1.133</ecNumber>
    </recommendedName>
</protein>
<evidence type="ECO:0000256" key="2">
    <source>
        <dbReference type="ARBA" id="ARBA00010944"/>
    </source>
</evidence>
<dbReference type="Proteomes" id="UP000220133">
    <property type="component" value="Chromosome"/>
</dbReference>
<accession>A0A291R169</accession>
<dbReference type="SUPFAM" id="SSF51735">
    <property type="entry name" value="NAD(P)-binding Rossmann-fold domains"/>
    <property type="match status" value="1"/>
</dbReference>
<dbReference type="GO" id="GO:0005829">
    <property type="term" value="C:cytosol"/>
    <property type="evidence" value="ECO:0007669"/>
    <property type="project" value="TreeGrafter"/>
</dbReference>
<dbReference type="AlphaFoldDB" id="A0A291R169"/>
<comment type="function">
    <text evidence="6">Catalyzes the reduction of dTDP-6-deoxy-L-lyxo-4-hexulose to yield dTDP-L-rhamnose.</text>
</comment>
<feature type="domain" description="RmlD-like substrate binding" evidence="7">
    <location>
        <begin position="3"/>
        <end position="292"/>
    </location>
</feature>
<dbReference type="EC" id="1.1.1.133" evidence="3 6"/>
<keyword evidence="9" id="KW-1185">Reference proteome</keyword>
<evidence type="ECO:0000313" key="8">
    <source>
        <dbReference type="EMBL" id="ATL49853.1"/>
    </source>
</evidence>
<dbReference type="UniPathway" id="UPA00124"/>
<dbReference type="PANTHER" id="PTHR10491">
    <property type="entry name" value="DTDP-4-DEHYDRORHAMNOSE REDUCTASE"/>
    <property type="match status" value="1"/>
</dbReference>
<dbReference type="Pfam" id="PF04321">
    <property type="entry name" value="RmlD_sub_bind"/>
    <property type="match status" value="1"/>
</dbReference>
<dbReference type="PANTHER" id="PTHR10491:SF4">
    <property type="entry name" value="METHIONINE ADENOSYLTRANSFERASE 2 SUBUNIT BETA"/>
    <property type="match status" value="1"/>
</dbReference>
<gene>
    <name evidence="8" type="ORF">COR50_12805</name>
</gene>
<evidence type="ECO:0000313" key="9">
    <source>
        <dbReference type="Proteomes" id="UP000220133"/>
    </source>
</evidence>
<reference evidence="8 9" key="1">
    <citation type="submission" date="2017-10" db="EMBL/GenBank/DDBJ databases">
        <title>Paenichitinophaga pekingensis gen. nov., sp. nov., isolated from activated sludge.</title>
        <authorList>
            <person name="Jin D."/>
            <person name="Kong X."/>
            <person name="Deng Y."/>
            <person name="Bai Z."/>
        </authorList>
    </citation>
    <scope>NUCLEOTIDE SEQUENCE [LARGE SCALE GENOMIC DNA]</scope>
    <source>
        <strain evidence="8 9">13</strain>
    </source>
</reference>
<dbReference type="Gene3D" id="3.40.50.720">
    <property type="entry name" value="NAD(P)-binding Rossmann-like Domain"/>
    <property type="match status" value="1"/>
</dbReference>
<dbReference type="CDD" id="cd05254">
    <property type="entry name" value="dTDP_HR_like_SDR_e"/>
    <property type="match status" value="1"/>
</dbReference>
<evidence type="ECO:0000256" key="5">
    <source>
        <dbReference type="ARBA" id="ARBA00048200"/>
    </source>
</evidence>
<sequence length="297" mass="33099">MEKVLITGSNGLLGKYLVQLYSQQKEIRCIACSRGANRLKQTEGYVYEPVDFTSEEAFQTLVRKHRPQVIIHAGAMTQADDCERNKEACWNTNVTATEQIVKIANEVGAFLVFLSTDFVFDGLSGPYREEDLVNPVNYYGASKVAAERVVMQTAKNWAIVRTVLVYGLADDPKRGNIITWVRDNLRSGKNIKVVTDQWRTPTYAGDLAEACRLIAGKRAGGIFHISGEEMLTPFEMAQQVAKYYSLDAGLMIPVDADSFTQPAMRPAKTGFIIEKAKAVLGYQPISFNEGIRLLEQL</sequence>
<comment type="similarity">
    <text evidence="2 6">Belongs to the dTDP-4-dehydrorhamnose reductase family.</text>
</comment>
<proteinExistence type="inferred from homology"/>
<keyword evidence="6" id="KW-0521">NADP</keyword>
<dbReference type="InterPro" id="IPR036291">
    <property type="entry name" value="NAD(P)-bd_dom_sf"/>
</dbReference>
<evidence type="ECO:0000256" key="1">
    <source>
        <dbReference type="ARBA" id="ARBA00004781"/>
    </source>
</evidence>
<dbReference type="GO" id="GO:0008831">
    <property type="term" value="F:dTDP-4-dehydrorhamnose reductase activity"/>
    <property type="evidence" value="ECO:0007669"/>
    <property type="project" value="UniProtKB-EC"/>
</dbReference>
<dbReference type="EMBL" id="CP023777">
    <property type="protein sequence ID" value="ATL49853.1"/>
    <property type="molecule type" value="Genomic_DNA"/>
</dbReference>
<evidence type="ECO:0000256" key="3">
    <source>
        <dbReference type="ARBA" id="ARBA00012929"/>
    </source>
</evidence>
<dbReference type="GO" id="GO:0019305">
    <property type="term" value="P:dTDP-rhamnose biosynthetic process"/>
    <property type="evidence" value="ECO:0007669"/>
    <property type="project" value="UniProtKB-UniPathway"/>
</dbReference>
<evidence type="ECO:0000259" key="7">
    <source>
        <dbReference type="Pfam" id="PF04321"/>
    </source>
</evidence>
<evidence type="ECO:0000256" key="6">
    <source>
        <dbReference type="RuleBase" id="RU364082"/>
    </source>
</evidence>
<comment type="catalytic activity">
    <reaction evidence="5">
        <text>dTDP-beta-L-rhamnose + NADP(+) = dTDP-4-dehydro-beta-L-rhamnose + NADPH + H(+)</text>
        <dbReference type="Rhea" id="RHEA:21796"/>
        <dbReference type="ChEBI" id="CHEBI:15378"/>
        <dbReference type="ChEBI" id="CHEBI:57510"/>
        <dbReference type="ChEBI" id="CHEBI:57783"/>
        <dbReference type="ChEBI" id="CHEBI:58349"/>
        <dbReference type="ChEBI" id="CHEBI:62830"/>
        <dbReference type="EC" id="1.1.1.133"/>
    </reaction>
</comment>
<dbReference type="InterPro" id="IPR029903">
    <property type="entry name" value="RmlD-like-bd"/>
</dbReference>
<dbReference type="InterPro" id="IPR005913">
    <property type="entry name" value="dTDP_dehydrorham_reduct"/>
</dbReference>
<dbReference type="OrthoDB" id="9803892at2"/>
<evidence type="ECO:0000256" key="4">
    <source>
        <dbReference type="ARBA" id="ARBA00017099"/>
    </source>
</evidence>
<organism evidence="8 9">
    <name type="scientific">Chitinophaga caeni</name>
    <dbReference type="NCBI Taxonomy" id="2029983"/>
    <lineage>
        <taxon>Bacteria</taxon>
        <taxon>Pseudomonadati</taxon>
        <taxon>Bacteroidota</taxon>
        <taxon>Chitinophagia</taxon>
        <taxon>Chitinophagales</taxon>
        <taxon>Chitinophagaceae</taxon>
        <taxon>Chitinophaga</taxon>
    </lineage>
</organism>
<comment type="pathway">
    <text evidence="1 6">Carbohydrate biosynthesis; dTDP-L-rhamnose biosynthesis.</text>
</comment>
<name>A0A291R169_9BACT</name>
<keyword evidence="6" id="KW-0560">Oxidoreductase</keyword>